<dbReference type="InterPro" id="IPR036236">
    <property type="entry name" value="Znf_C2H2_sf"/>
</dbReference>
<dbReference type="FunFam" id="3.30.160.60:FF:000145">
    <property type="entry name" value="Zinc finger protein 574"/>
    <property type="match status" value="1"/>
</dbReference>
<dbReference type="AlphaFoldDB" id="A0A821Y3T2"/>
<evidence type="ECO:0000256" key="6">
    <source>
        <dbReference type="ARBA" id="ARBA00023242"/>
    </source>
</evidence>
<evidence type="ECO:0000259" key="11">
    <source>
        <dbReference type="PROSITE" id="PS50157"/>
    </source>
</evidence>
<dbReference type="GO" id="GO:0005634">
    <property type="term" value="C:nucleus"/>
    <property type="evidence" value="ECO:0007669"/>
    <property type="project" value="UniProtKB-SubCell"/>
</dbReference>
<dbReference type="EMBL" id="CAJOBZ010000079">
    <property type="protein sequence ID" value="CAF4955887.1"/>
    <property type="molecule type" value="Genomic_DNA"/>
</dbReference>
<dbReference type="GO" id="GO:0000981">
    <property type="term" value="F:DNA-binding transcription factor activity, RNA polymerase II-specific"/>
    <property type="evidence" value="ECO:0007669"/>
    <property type="project" value="TreeGrafter"/>
</dbReference>
<comment type="similarity">
    <text evidence="7">Belongs to the snail C2H2-type zinc-finger protein family.</text>
</comment>
<accession>A0A821Y3T2</accession>
<evidence type="ECO:0000256" key="3">
    <source>
        <dbReference type="ARBA" id="ARBA00022737"/>
    </source>
</evidence>
<dbReference type="PROSITE" id="PS51915">
    <property type="entry name" value="ZAD"/>
    <property type="match status" value="1"/>
</dbReference>
<evidence type="ECO:0000256" key="2">
    <source>
        <dbReference type="ARBA" id="ARBA00022723"/>
    </source>
</evidence>
<organism evidence="13 14">
    <name type="scientific">Pieris macdunnoughi</name>
    <dbReference type="NCBI Taxonomy" id="345717"/>
    <lineage>
        <taxon>Eukaryota</taxon>
        <taxon>Metazoa</taxon>
        <taxon>Ecdysozoa</taxon>
        <taxon>Arthropoda</taxon>
        <taxon>Hexapoda</taxon>
        <taxon>Insecta</taxon>
        <taxon>Pterygota</taxon>
        <taxon>Neoptera</taxon>
        <taxon>Endopterygota</taxon>
        <taxon>Lepidoptera</taxon>
        <taxon>Glossata</taxon>
        <taxon>Ditrysia</taxon>
        <taxon>Papilionoidea</taxon>
        <taxon>Pieridae</taxon>
        <taxon>Pierinae</taxon>
        <taxon>Pieris</taxon>
    </lineage>
</organism>
<dbReference type="Pfam" id="PF00096">
    <property type="entry name" value="zf-C2H2"/>
    <property type="match status" value="1"/>
</dbReference>
<dbReference type="SMART" id="SM00868">
    <property type="entry name" value="zf-AD"/>
    <property type="match status" value="1"/>
</dbReference>
<feature type="binding site" evidence="9">
    <location>
        <position position="10"/>
    </location>
    <ligand>
        <name>Zn(2+)</name>
        <dbReference type="ChEBI" id="CHEBI:29105"/>
    </ligand>
</feature>
<evidence type="ECO:0000259" key="12">
    <source>
        <dbReference type="PROSITE" id="PS51915"/>
    </source>
</evidence>
<feature type="binding site" evidence="9">
    <location>
        <position position="47"/>
    </location>
    <ligand>
        <name>Zn(2+)</name>
        <dbReference type="ChEBI" id="CHEBI:29105"/>
    </ligand>
</feature>
<gene>
    <name evidence="13" type="ORF">PMACD_LOCUS16193</name>
</gene>
<dbReference type="PANTHER" id="PTHR24388:SF53">
    <property type="entry name" value="CHORION TRANSCRIPTION FACTOR CF2-RELATED"/>
    <property type="match status" value="1"/>
</dbReference>
<dbReference type="InterPro" id="IPR013087">
    <property type="entry name" value="Znf_C2H2_type"/>
</dbReference>
<evidence type="ECO:0000256" key="4">
    <source>
        <dbReference type="ARBA" id="ARBA00022771"/>
    </source>
</evidence>
<feature type="domain" description="C2H2-type" evidence="11">
    <location>
        <begin position="608"/>
        <end position="636"/>
    </location>
</feature>
<dbReference type="Gene3D" id="3.30.160.60">
    <property type="entry name" value="Classic Zinc Finger"/>
    <property type="match status" value="8"/>
</dbReference>
<evidence type="ECO:0000313" key="13">
    <source>
        <dbReference type="EMBL" id="CAF4955887.1"/>
    </source>
</evidence>
<dbReference type="PROSITE" id="PS00028">
    <property type="entry name" value="ZINC_FINGER_C2H2_1"/>
    <property type="match status" value="8"/>
</dbReference>
<evidence type="ECO:0000256" key="1">
    <source>
        <dbReference type="ARBA" id="ARBA00004123"/>
    </source>
</evidence>
<dbReference type="SUPFAM" id="SSF57667">
    <property type="entry name" value="beta-beta-alpha zinc fingers"/>
    <property type="match status" value="3"/>
</dbReference>
<evidence type="ECO:0000256" key="5">
    <source>
        <dbReference type="ARBA" id="ARBA00022833"/>
    </source>
</evidence>
<keyword evidence="14" id="KW-1185">Reference proteome</keyword>
<name>A0A821Y3T2_9NEOP</name>
<feature type="region of interest" description="Disordered" evidence="10">
    <location>
        <begin position="182"/>
        <end position="201"/>
    </location>
</feature>
<feature type="domain" description="C2H2-type" evidence="11">
    <location>
        <begin position="379"/>
        <end position="407"/>
    </location>
</feature>
<dbReference type="SMART" id="SM00355">
    <property type="entry name" value="ZnF_C2H2"/>
    <property type="match status" value="12"/>
</dbReference>
<feature type="domain" description="C2H2-type" evidence="11">
    <location>
        <begin position="551"/>
        <end position="579"/>
    </location>
</feature>
<evidence type="ECO:0000256" key="8">
    <source>
        <dbReference type="PROSITE-ProRule" id="PRU00042"/>
    </source>
</evidence>
<feature type="domain" description="C2H2-type" evidence="11">
    <location>
        <begin position="270"/>
        <end position="292"/>
    </location>
</feature>
<feature type="domain" description="C2H2-type" evidence="11">
    <location>
        <begin position="523"/>
        <end position="550"/>
    </location>
</feature>
<protein>
    <submittedName>
        <fullName evidence="13">Uncharacterized protein</fullName>
    </submittedName>
</protein>
<sequence length="646" mass="75214">MTTAKVCRVCLQMGVNLLKLHSGSLDHFYEIITGICVEQLKLPMYACQECALLLKKYYYFRQKCMRALMVLKSILHYQEEITEKDILKIDREAILLNTTLTLSKNVCDIDIDPTKNNIQNDEVEIKTFPNVPLDNLFFDMDPFDTGPDKDWPSDDDFIGTKDDDSEDDLIALSKLGVVKVESKSTEKQKTPTRRPRKTLKKEKPIVSISKQHKIRIRKGKGFITPQDINLPKDIDLKFDDNFTVAETTKEEQIEEIKKRQDSERFRKAEFKCEMCYKCFSNDKLWQMHKERHDLSAGEAECEICKLRFSRAALKRHMYSVHSKKYLCKQCPFIASTFNRAKQHMLQHKGVKYKCPHCDEVTNNLNAILGHVRKRHASDILCRFCGLPFVSRMGLIRHKALMHRDRDEITEIEDNPEAPHCSECDMKFANEEAFKRHHLTARKHKDATKNTIGCRECGETFANKKDRREHSSIYHKRTHVSKPAPAEWPDKCPLCSEVITSARSLWAHFRMNHPYEEYPRERPFICDVCGMRMRYKKGLEAHMYTHLKEKPFKCLRCGKGFNSAGNLATHHGSVHSDLRPYVCTVCNRAFKKKNTLRCHFMTHTGEKPYRCEICGHAFTQSNSCKSHIRKVHGEQPPKIVSRNNYSN</sequence>
<dbReference type="OrthoDB" id="8117402at2759"/>
<dbReference type="FunFam" id="3.30.160.60:FF:000688">
    <property type="entry name" value="zinc finger protein 197 isoform X1"/>
    <property type="match status" value="1"/>
</dbReference>
<dbReference type="PANTHER" id="PTHR24388">
    <property type="entry name" value="ZINC FINGER PROTEIN"/>
    <property type="match status" value="1"/>
</dbReference>
<feature type="domain" description="C2H2-type" evidence="11">
    <location>
        <begin position="580"/>
        <end position="607"/>
    </location>
</feature>
<keyword evidence="2 9" id="KW-0479">Metal-binding</keyword>
<feature type="binding site" evidence="9">
    <location>
        <position position="50"/>
    </location>
    <ligand>
        <name>Zn(2+)</name>
        <dbReference type="ChEBI" id="CHEBI:29105"/>
    </ligand>
</feature>
<dbReference type="PROSITE" id="PS50157">
    <property type="entry name" value="ZINC_FINGER_C2H2_2"/>
    <property type="match status" value="7"/>
</dbReference>
<evidence type="ECO:0000256" key="9">
    <source>
        <dbReference type="PROSITE-ProRule" id="PRU01263"/>
    </source>
</evidence>
<dbReference type="InterPro" id="IPR012934">
    <property type="entry name" value="Znf_AD"/>
</dbReference>
<feature type="compositionally biased region" description="Basic residues" evidence="10">
    <location>
        <begin position="190"/>
        <end position="200"/>
    </location>
</feature>
<dbReference type="GO" id="GO:0008270">
    <property type="term" value="F:zinc ion binding"/>
    <property type="evidence" value="ECO:0007669"/>
    <property type="project" value="UniProtKB-UniRule"/>
</dbReference>
<dbReference type="InterPro" id="IPR050527">
    <property type="entry name" value="Snail/Krueppel_Znf"/>
</dbReference>
<proteinExistence type="inferred from homology"/>
<feature type="domain" description="ZAD" evidence="12">
    <location>
        <begin position="5"/>
        <end position="74"/>
    </location>
</feature>
<reference evidence="13" key="1">
    <citation type="submission" date="2021-02" db="EMBL/GenBank/DDBJ databases">
        <authorList>
            <person name="Steward A R."/>
        </authorList>
    </citation>
    <scope>NUCLEOTIDE SEQUENCE</scope>
</reference>
<keyword evidence="3" id="KW-0677">Repeat</keyword>
<evidence type="ECO:0000313" key="14">
    <source>
        <dbReference type="Proteomes" id="UP000663880"/>
    </source>
</evidence>
<dbReference type="GO" id="GO:0000978">
    <property type="term" value="F:RNA polymerase II cis-regulatory region sequence-specific DNA binding"/>
    <property type="evidence" value="ECO:0007669"/>
    <property type="project" value="TreeGrafter"/>
</dbReference>
<dbReference type="Proteomes" id="UP000663880">
    <property type="component" value="Unassembled WGS sequence"/>
</dbReference>
<evidence type="ECO:0000256" key="7">
    <source>
        <dbReference type="ARBA" id="ARBA00037948"/>
    </source>
</evidence>
<dbReference type="FunFam" id="3.30.160.60:FF:000446">
    <property type="entry name" value="Zinc finger protein"/>
    <property type="match status" value="2"/>
</dbReference>
<keyword evidence="5 9" id="KW-0862">Zinc</keyword>
<evidence type="ECO:0000256" key="10">
    <source>
        <dbReference type="SAM" id="MobiDB-lite"/>
    </source>
</evidence>
<keyword evidence="4 8" id="KW-0863">Zinc-finger</keyword>
<feature type="binding site" evidence="9">
    <location>
        <position position="7"/>
    </location>
    <ligand>
        <name>Zn(2+)</name>
        <dbReference type="ChEBI" id="CHEBI:29105"/>
    </ligand>
</feature>
<keyword evidence="6" id="KW-0539">Nucleus</keyword>
<comment type="subcellular location">
    <subcellularLocation>
        <location evidence="1">Nucleus</location>
    </subcellularLocation>
</comment>
<feature type="domain" description="C2H2-type" evidence="11">
    <location>
        <begin position="451"/>
        <end position="483"/>
    </location>
</feature>
<dbReference type="GO" id="GO:0030674">
    <property type="term" value="F:protein-macromolecule adaptor activity"/>
    <property type="evidence" value="ECO:0007669"/>
    <property type="project" value="UniProtKB-ARBA"/>
</dbReference>
<comment type="caution">
    <text evidence="13">The sequence shown here is derived from an EMBL/GenBank/DDBJ whole genome shotgun (WGS) entry which is preliminary data.</text>
</comment>